<dbReference type="InterPro" id="IPR027417">
    <property type="entry name" value="P-loop_NTPase"/>
</dbReference>
<dbReference type="EMBL" id="AUZZ01001413">
    <property type="protein sequence ID" value="EQD64424.1"/>
    <property type="molecule type" value="Genomic_DNA"/>
</dbReference>
<dbReference type="GO" id="GO:0005829">
    <property type="term" value="C:cytosol"/>
    <property type="evidence" value="ECO:0007669"/>
    <property type="project" value="TreeGrafter"/>
</dbReference>
<dbReference type="SUPFAM" id="SSF52540">
    <property type="entry name" value="P-loop containing nucleoside triphosphate hydrolases"/>
    <property type="match status" value="1"/>
</dbReference>
<dbReference type="GO" id="GO:0016787">
    <property type="term" value="F:hydrolase activity"/>
    <property type="evidence" value="ECO:0007669"/>
    <property type="project" value="InterPro"/>
</dbReference>
<feature type="domain" description="Helicase/UvrB N-terminal" evidence="1">
    <location>
        <begin position="21"/>
        <end position="98"/>
    </location>
</feature>
<gene>
    <name evidence="2" type="ORF">B2A_02008</name>
</gene>
<comment type="caution">
    <text evidence="2">The sequence shown here is derived from an EMBL/GenBank/DDBJ whole genome shotgun (WGS) entry which is preliminary data.</text>
</comment>
<dbReference type="InterPro" id="IPR006935">
    <property type="entry name" value="Helicase/UvrB_N"/>
</dbReference>
<evidence type="ECO:0000313" key="2">
    <source>
        <dbReference type="EMBL" id="EQD64424.1"/>
    </source>
</evidence>
<sequence>MTGDTYDQRDPASGGLFGGVRINIFNISKINSEVRGGKAPRIKRLSEYIGQSYFDYLAGLPDLVLLMDESHRYRAGAGVRAINELKPILGLELTATPFVETSNGPLPFKNVIYDYSLGQAMADGFVKEPAVVTRKDFNPAGMSAEEIERLKLEDGIRLHESVKVELETYARETGNAIVKPFLLVIARDTTHAGALLQRVQSDAFFEGRYKDKAIQVDSSRSGTDEEEMIQRLLKVEHTEEPTEIVIHVNMLKEGWDVTNLYTIVPLRAANARILIEQSIGRGLRLPYGKRTGVTGVDRLNIVAHDRFQEIIDEAGRADSPIRMQSVVLDADQLRQRTATVVSQSQLATRLGFRPPQVTGSTTLAGVDDTPAFTQPEEQALAQLAYQAIQNLGGQPQLAPTLESLKRPDIQAAIVKAVEEQRPPSQLALEGVGEKPDIAAIVAKTVEMVTRQTIDIPRILVVSRGEAKSGFRSFTLKLGNLRYPAVADELWVRHLRTNQLEVLALGRGGIDEARPEDYVVSGLVSFDDISYDDQADLLYDLARQTVEHFRTYLSEEDARKVLRCYQRDIARFIHSQMQEHYWEDVAGYDVVVSKGYTELKPSAYTQAVREKPADYRVSPADKSNMAKYLFGGFKRCLYSVQKFDSDAERKLAVIIDRDALKWFKPAKSQFQIYYKEGADHPEYQPDFVAETAECIYMLELKAKNEMDDPIVRAKAESAANWCRNASAHVARHGGKPWRYVLIPHDAISENMTLAVLAERYDAS</sequence>
<dbReference type="InterPro" id="IPR050742">
    <property type="entry name" value="Helicase_Restrict-Modif_Enz"/>
</dbReference>
<accession>T1CEJ4</accession>
<dbReference type="GO" id="GO:0003677">
    <property type="term" value="F:DNA binding"/>
    <property type="evidence" value="ECO:0007669"/>
    <property type="project" value="InterPro"/>
</dbReference>
<proteinExistence type="predicted"/>
<reference evidence="2" key="2">
    <citation type="journal article" date="2014" name="ISME J.">
        <title>Microbial stratification in low pH oxic and suboxic macroscopic growths along an acid mine drainage.</title>
        <authorList>
            <person name="Mendez-Garcia C."/>
            <person name="Mesa V."/>
            <person name="Sprenger R.R."/>
            <person name="Richter M."/>
            <person name="Diez M.S."/>
            <person name="Solano J."/>
            <person name="Bargiela R."/>
            <person name="Golyshina O.V."/>
            <person name="Manteca A."/>
            <person name="Ramos J.L."/>
            <person name="Gallego J.R."/>
            <person name="Llorente I."/>
            <person name="Martins Dos Santos V.A."/>
            <person name="Jensen O.N."/>
            <person name="Pelaez A.I."/>
            <person name="Sanchez J."/>
            <person name="Ferrer M."/>
        </authorList>
    </citation>
    <scope>NUCLEOTIDE SEQUENCE</scope>
</reference>
<protein>
    <submittedName>
        <fullName evidence="2">Type III restriction protein res subunit</fullName>
    </submittedName>
</protein>
<name>T1CEJ4_9ZZZZ</name>
<reference evidence="2" key="1">
    <citation type="submission" date="2013-08" db="EMBL/GenBank/DDBJ databases">
        <authorList>
            <person name="Mendez C."/>
            <person name="Richter M."/>
            <person name="Ferrer M."/>
            <person name="Sanchez J."/>
        </authorList>
    </citation>
    <scope>NUCLEOTIDE SEQUENCE</scope>
</reference>
<dbReference type="GO" id="GO:0005524">
    <property type="term" value="F:ATP binding"/>
    <property type="evidence" value="ECO:0007669"/>
    <property type="project" value="InterPro"/>
</dbReference>
<dbReference type="Gene3D" id="3.40.50.300">
    <property type="entry name" value="P-loop containing nucleotide triphosphate hydrolases"/>
    <property type="match status" value="1"/>
</dbReference>
<organism evidence="2">
    <name type="scientific">mine drainage metagenome</name>
    <dbReference type="NCBI Taxonomy" id="410659"/>
    <lineage>
        <taxon>unclassified sequences</taxon>
        <taxon>metagenomes</taxon>
        <taxon>ecological metagenomes</taxon>
    </lineage>
</organism>
<dbReference type="PANTHER" id="PTHR47396:SF1">
    <property type="entry name" value="ATP-DEPENDENT HELICASE IRC3-RELATED"/>
    <property type="match status" value="1"/>
</dbReference>
<dbReference type="Pfam" id="PF04851">
    <property type="entry name" value="ResIII"/>
    <property type="match status" value="1"/>
</dbReference>
<evidence type="ECO:0000259" key="1">
    <source>
        <dbReference type="Pfam" id="PF04851"/>
    </source>
</evidence>
<dbReference type="PANTHER" id="PTHR47396">
    <property type="entry name" value="TYPE I RESTRICTION ENZYME ECOKI R PROTEIN"/>
    <property type="match status" value="1"/>
</dbReference>
<dbReference type="AlphaFoldDB" id="T1CEJ4"/>